<feature type="compositionally biased region" description="Basic residues" evidence="1">
    <location>
        <begin position="94"/>
        <end position="106"/>
    </location>
</feature>
<dbReference type="PANTHER" id="PTHR37728:SF1">
    <property type="entry name" value="OS06G0132300 PROTEIN"/>
    <property type="match status" value="1"/>
</dbReference>
<comment type="caution">
    <text evidence="2">The sequence shown here is derived from an EMBL/GenBank/DDBJ whole genome shotgun (WGS) entry which is preliminary data.</text>
</comment>
<dbReference type="AlphaFoldDB" id="A0A8J5C7C6"/>
<feature type="compositionally biased region" description="Low complexity" evidence="1">
    <location>
        <begin position="40"/>
        <end position="53"/>
    </location>
</feature>
<dbReference type="Proteomes" id="UP000734854">
    <property type="component" value="Unassembled WGS sequence"/>
</dbReference>
<name>A0A8J5C7C6_ZINOF</name>
<evidence type="ECO:0000313" key="2">
    <source>
        <dbReference type="EMBL" id="KAG6469689.1"/>
    </source>
</evidence>
<proteinExistence type="predicted"/>
<reference evidence="2 3" key="1">
    <citation type="submission" date="2020-08" db="EMBL/GenBank/DDBJ databases">
        <title>Plant Genome Project.</title>
        <authorList>
            <person name="Zhang R.-G."/>
        </authorList>
    </citation>
    <scope>NUCLEOTIDE SEQUENCE [LARGE SCALE GENOMIC DNA]</scope>
    <source>
        <tissue evidence="2">Rhizome</tissue>
    </source>
</reference>
<keyword evidence="3" id="KW-1185">Reference proteome</keyword>
<accession>A0A8J5C7C6</accession>
<gene>
    <name evidence="2" type="ORF">ZIOFF_070619</name>
</gene>
<organism evidence="2 3">
    <name type="scientific">Zingiber officinale</name>
    <name type="common">Ginger</name>
    <name type="synonym">Amomum zingiber</name>
    <dbReference type="NCBI Taxonomy" id="94328"/>
    <lineage>
        <taxon>Eukaryota</taxon>
        <taxon>Viridiplantae</taxon>
        <taxon>Streptophyta</taxon>
        <taxon>Embryophyta</taxon>
        <taxon>Tracheophyta</taxon>
        <taxon>Spermatophyta</taxon>
        <taxon>Magnoliopsida</taxon>
        <taxon>Liliopsida</taxon>
        <taxon>Zingiberales</taxon>
        <taxon>Zingiberaceae</taxon>
        <taxon>Zingiber</taxon>
    </lineage>
</organism>
<protein>
    <submittedName>
        <fullName evidence="2">Uncharacterized protein</fullName>
    </submittedName>
</protein>
<feature type="region of interest" description="Disordered" evidence="1">
    <location>
        <begin position="30"/>
        <end position="125"/>
    </location>
</feature>
<evidence type="ECO:0000313" key="3">
    <source>
        <dbReference type="Proteomes" id="UP000734854"/>
    </source>
</evidence>
<dbReference type="PANTHER" id="PTHR37728">
    <property type="entry name" value="BNAA04G26730D PROTEIN"/>
    <property type="match status" value="1"/>
</dbReference>
<sequence length="154" mass="16748">MLFAGALAPPLLRLPRVPLPGGRSVVLATKLPTADGPSENPSAARSNRVSASRNPPPRPPDPASGSPTGGALRGSDVLLALQRAVAEKEARRLSEKRRRRGKRRTPTTHGGGGDGGEKGFDSFEQVRPIEIRSDWETRIEELEKRIQELRSQYQ</sequence>
<dbReference type="OrthoDB" id="1295485at2759"/>
<evidence type="ECO:0000256" key="1">
    <source>
        <dbReference type="SAM" id="MobiDB-lite"/>
    </source>
</evidence>
<dbReference type="EMBL" id="JACMSC010000021">
    <property type="protein sequence ID" value="KAG6469689.1"/>
    <property type="molecule type" value="Genomic_DNA"/>
</dbReference>